<dbReference type="SUPFAM" id="SSF53092">
    <property type="entry name" value="Creatinase/prolidase N-terminal domain"/>
    <property type="match status" value="1"/>
</dbReference>
<dbReference type="SUPFAM" id="SSF55920">
    <property type="entry name" value="Creatinase/aminopeptidase"/>
    <property type="match status" value="1"/>
</dbReference>
<dbReference type="Gene3D" id="3.90.230.10">
    <property type="entry name" value="Creatinase/methionine aminopeptidase superfamily"/>
    <property type="match status" value="1"/>
</dbReference>
<dbReference type="Pfam" id="PF01321">
    <property type="entry name" value="Creatinase_N"/>
    <property type="match status" value="1"/>
</dbReference>
<dbReference type="InterPro" id="IPR000994">
    <property type="entry name" value="Pept_M24"/>
</dbReference>
<dbReference type="InterPro" id="IPR050659">
    <property type="entry name" value="Peptidase_M24B"/>
</dbReference>
<evidence type="ECO:0000313" key="3">
    <source>
        <dbReference type="EMBL" id="SVB46597.1"/>
    </source>
</evidence>
<feature type="domain" description="Peptidase M24" evidence="1">
    <location>
        <begin position="160"/>
        <end position="367"/>
    </location>
</feature>
<proteinExistence type="predicted"/>
<evidence type="ECO:0000259" key="1">
    <source>
        <dbReference type="Pfam" id="PF00557"/>
    </source>
</evidence>
<sequence>MTLHFTEKEFQSRENKIIESMKEKNLDALLLFRQESMYWLTGYDTFGYVFFQCLVFTSEENKILLTRAADLRQAQNTSNIKDIRIWVDRENNNPAEELKSILVELNLENKNLGVEYETYGLTGKNAMMLNASLNNFAKLHDESFLISKHRLVKSDHEIKYVKKAAELADKALEKAWELSHPGADESDILSAMQGAIFSGGGDYPGNEFIIGSGPDALLCRYFSGRRKLDPIDQLTLEFAGVYRHYHSALMRTIPIGKAKKEHLELHEICLEALNACKNKLKVGNTVGDVFEQHRLVIDKTKYKSARLNACGYSLGATFAPSWMDWPMLYENNPVLIQKNHVFFMHMILMHSETQTAMNLGETYIVSETGCERLGKLKLDLVVG</sequence>
<evidence type="ECO:0000259" key="2">
    <source>
        <dbReference type="Pfam" id="PF01321"/>
    </source>
</evidence>
<name>A0A382E9Q9_9ZZZZ</name>
<feature type="domain" description="Creatinase N-terminal" evidence="2">
    <location>
        <begin position="15"/>
        <end position="152"/>
    </location>
</feature>
<dbReference type="PANTHER" id="PTHR46112">
    <property type="entry name" value="AMINOPEPTIDASE"/>
    <property type="match status" value="1"/>
</dbReference>
<dbReference type="InterPro" id="IPR036005">
    <property type="entry name" value="Creatinase/aminopeptidase-like"/>
</dbReference>
<dbReference type="PANTHER" id="PTHR46112:SF2">
    <property type="entry name" value="XAA-PRO AMINOPEPTIDASE P-RELATED"/>
    <property type="match status" value="1"/>
</dbReference>
<dbReference type="InterPro" id="IPR000587">
    <property type="entry name" value="Creatinase_N"/>
</dbReference>
<dbReference type="AlphaFoldDB" id="A0A382E9Q9"/>
<protein>
    <recommendedName>
        <fullName evidence="4">Xaa-Pro dipeptidase</fullName>
    </recommendedName>
</protein>
<dbReference type="Gene3D" id="3.40.350.10">
    <property type="entry name" value="Creatinase/prolidase N-terminal domain"/>
    <property type="match status" value="1"/>
</dbReference>
<accession>A0A382E9Q9</accession>
<organism evidence="3">
    <name type="scientific">marine metagenome</name>
    <dbReference type="NCBI Taxonomy" id="408172"/>
    <lineage>
        <taxon>unclassified sequences</taxon>
        <taxon>metagenomes</taxon>
        <taxon>ecological metagenomes</taxon>
    </lineage>
</organism>
<gene>
    <name evidence="3" type="ORF">METZ01_LOCUS199451</name>
</gene>
<dbReference type="EMBL" id="UINC01043079">
    <property type="protein sequence ID" value="SVB46597.1"/>
    <property type="molecule type" value="Genomic_DNA"/>
</dbReference>
<dbReference type="CDD" id="cd01066">
    <property type="entry name" value="APP_MetAP"/>
    <property type="match status" value="1"/>
</dbReference>
<dbReference type="Pfam" id="PF00557">
    <property type="entry name" value="Peptidase_M24"/>
    <property type="match status" value="1"/>
</dbReference>
<evidence type="ECO:0008006" key="4">
    <source>
        <dbReference type="Google" id="ProtNLM"/>
    </source>
</evidence>
<dbReference type="InterPro" id="IPR029149">
    <property type="entry name" value="Creatin/AminoP/Spt16_N"/>
</dbReference>
<reference evidence="3" key="1">
    <citation type="submission" date="2018-05" db="EMBL/GenBank/DDBJ databases">
        <authorList>
            <person name="Lanie J.A."/>
            <person name="Ng W.-L."/>
            <person name="Kazmierczak K.M."/>
            <person name="Andrzejewski T.M."/>
            <person name="Davidsen T.M."/>
            <person name="Wayne K.J."/>
            <person name="Tettelin H."/>
            <person name="Glass J.I."/>
            <person name="Rusch D."/>
            <person name="Podicherti R."/>
            <person name="Tsui H.-C.T."/>
            <person name="Winkler M.E."/>
        </authorList>
    </citation>
    <scope>NUCLEOTIDE SEQUENCE</scope>
</reference>